<dbReference type="PRINTS" id="PR01002">
    <property type="entry name" value="FLGFLGJ"/>
</dbReference>
<organism evidence="12 13">
    <name type="scientific">Undibacterium luofuense</name>
    <dbReference type="NCBI Taxonomy" id="2828733"/>
    <lineage>
        <taxon>Bacteria</taxon>
        <taxon>Pseudomonadati</taxon>
        <taxon>Pseudomonadota</taxon>
        <taxon>Betaproteobacteria</taxon>
        <taxon>Burkholderiales</taxon>
        <taxon>Oxalobacteraceae</taxon>
        <taxon>Undibacterium</taxon>
    </lineage>
</organism>
<keyword evidence="6" id="KW-0574">Periplasm</keyword>
<dbReference type="Gene3D" id="1.10.530.10">
    <property type="match status" value="1"/>
</dbReference>
<dbReference type="EMBL" id="JAGSPN010000011">
    <property type="protein sequence ID" value="MBR7783303.1"/>
    <property type="molecule type" value="Genomic_DNA"/>
</dbReference>
<dbReference type="AlphaFoldDB" id="A0A941DM37"/>
<feature type="domain" description="Mannosyl-glycoprotein endo-beta-N-acetylglucosamidase-like" evidence="11">
    <location>
        <begin position="148"/>
        <end position="303"/>
    </location>
</feature>
<keyword evidence="12" id="KW-0282">Flagellum</keyword>
<reference evidence="12" key="1">
    <citation type="submission" date="2021-04" db="EMBL/GenBank/DDBJ databases">
        <title>novel species isolated from subtropical streams in China.</title>
        <authorList>
            <person name="Lu H."/>
        </authorList>
    </citation>
    <scope>NUCLEOTIDE SEQUENCE</scope>
    <source>
        <strain evidence="12">LFS511W</strain>
    </source>
</reference>
<evidence type="ECO:0000313" key="13">
    <source>
        <dbReference type="Proteomes" id="UP000680067"/>
    </source>
</evidence>
<name>A0A941DM37_9BURK</name>
<dbReference type="GO" id="GO:0016798">
    <property type="term" value="F:hydrolase activity, acting on glycosyl bonds"/>
    <property type="evidence" value="ECO:0007669"/>
    <property type="project" value="UniProtKB-KW"/>
</dbReference>
<evidence type="ECO:0000256" key="9">
    <source>
        <dbReference type="ARBA" id="ARBA00023316"/>
    </source>
</evidence>
<dbReference type="GO" id="GO:0004040">
    <property type="term" value="F:amidase activity"/>
    <property type="evidence" value="ECO:0007669"/>
    <property type="project" value="InterPro"/>
</dbReference>
<dbReference type="GO" id="GO:0071973">
    <property type="term" value="P:bacterial-type flagellum-dependent cell motility"/>
    <property type="evidence" value="ECO:0007669"/>
    <property type="project" value="TreeGrafter"/>
</dbReference>
<evidence type="ECO:0000256" key="4">
    <source>
        <dbReference type="ARBA" id="ARBA00007974"/>
    </source>
</evidence>
<dbReference type="Gene3D" id="2.10.70.40">
    <property type="entry name" value="peptidoglycan hydrolase"/>
    <property type="match status" value="1"/>
</dbReference>
<gene>
    <name evidence="12" type="primary">flgJ</name>
    <name evidence="12" type="ORF">KDM89_14205</name>
</gene>
<evidence type="ECO:0000256" key="2">
    <source>
        <dbReference type="ARBA" id="ARBA00004418"/>
    </source>
</evidence>
<dbReference type="InterPro" id="IPR019301">
    <property type="entry name" value="Flagellar_prot_FlgJ_N"/>
</dbReference>
<dbReference type="InterPro" id="IPR002901">
    <property type="entry name" value="MGlyc_endo_b_GlcNAc-like_dom"/>
</dbReference>
<evidence type="ECO:0000256" key="8">
    <source>
        <dbReference type="ARBA" id="ARBA00023295"/>
    </source>
</evidence>
<evidence type="ECO:0000256" key="7">
    <source>
        <dbReference type="ARBA" id="ARBA00022801"/>
    </source>
</evidence>
<keyword evidence="12" id="KW-0969">Cilium</keyword>
<comment type="similarity">
    <text evidence="3">In the N-terminal section; belongs to the FlgJ family.</text>
</comment>
<keyword evidence="7 12" id="KW-0378">Hydrolase</keyword>
<comment type="function">
    <text evidence="1">Flagellum-specific muramidase which hydrolyzes the peptidoglycan layer to assemble the rod structure in the periplasmic space.</text>
</comment>
<keyword evidence="12" id="KW-0966">Cell projection</keyword>
<dbReference type="InterPro" id="IPR051056">
    <property type="entry name" value="Glycosyl_Hydrolase_73"/>
</dbReference>
<dbReference type="Pfam" id="PF01832">
    <property type="entry name" value="Glucosaminidase"/>
    <property type="match status" value="1"/>
</dbReference>
<evidence type="ECO:0000256" key="1">
    <source>
        <dbReference type="ARBA" id="ARBA00002954"/>
    </source>
</evidence>
<keyword evidence="13" id="KW-1185">Reference proteome</keyword>
<evidence type="ECO:0000256" key="6">
    <source>
        <dbReference type="ARBA" id="ARBA00022764"/>
    </source>
</evidence>
<dbReference type="PANTHER" id="PTHR33308">
    <property type="entry name" value="PEPTIDOGLYCAN HYDROLASE FLGJ"/>
    <property type="match status" value="1"/>
</dbReference>
<dbReference type="Proteomes" id="UP000680067">
    <property type="component" value="Unassembled WGS sequence"/>
</dbReference>
<evidence type="ECO:0000256" key="5">
    <source>
        <dbReference type="ARBA" id="ARBA00013433"/>
    </source>
</evidence>
<keyword evidence="9" id="KW-0961">Cell wall biogenesis/degradation</keyword>
<dbReference type="GO" id="GO:0044780">
    <property type="term" value="P:bacterial-type flagellum assembly"/>
    <property type="evidence" value="ECO:0007669"/>
    <property type="project" value="InterPro"/>
</dbReference>
<dbReference type="RefSeq" id="WP_212688589.1">
    <property type="nucleotide sequence ID" value="NZ_JAGSPN010000011.1"/>
</dbReference>
<dbReference type="SMART" id="SM00047">
    <property type="entry name" value="LYZ2"/>
    <property type="match status" value="1"/>
</dbReference>
<evidence type="ECO:0000313" key="12">
    <source>
        <dbReference type="EMBL" id="MBR7783303.1"/>
    </source>
</evidence>
<protein>
    <recommendedName>
        <fullName evidence="5">Peptidoglycan hydrolase FlgJ</fullName>
    </recommendedName>
    <alternativeName>
        <fullName evidence="10">Muramidase FlgJ</fullName>
    </alternativeName>
</protein>
<dbReference type="InterPro" id="IPR013377">
    <property type="entry name" value="FlgJ"/>
</dbReference>
<dbReference type="GO" id="GO:0071555">
    <property type="term" value="P:cell wall organization"/>
    <property type="evidence" value="ECO:0007669"/>
    <property type="project" value="UniProtKB-KW"/>
</dbReference>
<dbReference type="NCBIfam" id="TIGR02541">
    <property type="entry name" value="flagell_FlgJ"/>
    <property type="match status" value="1"/>
</dbReference>
<evidence type="ECO:0000256" key="3">
    <source>
        <dbReference type="ARBA" id="ARBA00006880"/>
    </source>
</evidence>
<proteinExistence type="inferred from homology"/>
<dbReference type="GO" id="GO:0042597">
    <property type="term" value="C:periplasmic space"/>
    <property type="evidence" value="ECO:0007669"/>
    <property type="project" value="UniProtKB-SubCell"/>
</dbReference>
<comment type="caution">
    <text evidence="12">The sequence shown here is derived from an EMBL/GenBank/DDBJ whole genome shotgun (WGS) entry which is preliminary data.</text>
</comment>
<dbReference type="Pfam" id="PF10135">
    <property type="entry name" value="Rod-binding"/>
    <property type="match status" value="1"/>
</dbReference>
<dbReference type="PANTHER" id="PTHR33308:SF9">
    <property type="entry name" value="PEPTIDOGLYCAN HYDROLASE FLGJ"/>
    <property type="match status" value="1"/>
</dbReference>
<comment type="similarity">
    <text evidence="4">In the C-terminal section; belongs to the glycosyl hydrolase 73 family.</text>
</comment>
<comment type="subcellular location">
    <subcellularLocation>
        <location evidence="2">Periplasm</location>
    </subcellularLocation>
</comment>
<evidence type="ECO:0000256" key="10">
    <source>
        <dbReference type="ARBA" id="ARBA00030835"/>
    </source>
</evidence>
<accession>A0A941DM37</accession>
<evidence type="ECO:0000259" key="11">
    <source>
        <dbReference type="SMART" id="SM00047"/>
    </source>
</evidence>
<keyword evidence="8" id="KW-0326">Glycosidase</keyword>
<sequence length="304" mass="33326">MIRGNEYTTSTAAFDTRSLDGLRSQAKDNSQESVRAAAKQFEALLLNNMLKSMRQASGQDGMFDTEQTKTFTAMLDQQLSQHMANKGMGLADALVRQLTHQSLQQAVQPENGTQTTQPVGNTLARGIDAYLANRRMETSGSDSTAQVVTSGPAHVREFQNRLGAHAEEASRETGIPAKFMLGQAALETGWGKKEIKTVDGTNSHNIFGVKATKDWKGKTVDAVTTEYINGVAQRRVEKFKAYDSYADAFKDYARLLTRNPRYESVIANAKDAVQFAQGLQRAGYATDPNYAAKLTKIIKQTLSA</sequence>